<comment type="caution">
    <text evidence="10">The sequence shown here is derived from an EMBL/GenBank/DDBJ whole genome shotgun (WGS) entry which is preliminary data.</text>
</comment>
<feature type="non-terminal residue" evidence="10">
    <location>
        <position position="1"/>
    </location>
</feature>
<evidence type="ECO:0000313" key="10">
    <source>
        <dbReference type="EMBL" id="KAG8173069.1"/>
    </source>
</evidence>
<dbReference type="InterPro" id="IPR044066">
    <property type="entry name" value="TRIAD_supradom"/>
</dbReference>
<evidence type="ECO:0000256" key="3">
    <source>
        <dbReference type="ARBA" id="ARBA00022679"/>
    </source>
</evidence>
<keyword evidence="6" id="KW-0863">Zinc-finger</keyword>
<sequence>KSLMAFVQTRDDIAYCPTPDCQMIFRISNNGTVFDCPLCANSICTQCKELYHYGMSCSLNRCSKEDSDYDLKVWMSRNPSGRKQCPKCSAPIEKNGGCNHMICWKCQCHMCWLCLQTFHNGDLVYDHQPFCPRKVV</sequence>
<evidence type="ECO:0000256" key="4">
    <source>
        <dbReference type="ARBA" id="ARBA00022723"/>
    </source>
</evidence>
<evidence type="ECO:0000256" key="5">
    <source>
        <dbReference type="ARBA" id="ARBA00022737"/>
    </source>
</evidence>
<keyword evidence="7" id="KW-0833">Ubl conjugation pathway</keyword>
<dbReference type="Pfam" id="PF01485">
    <property type="entry name" value="IBR"/>
    <property type="match status" value="1"/>
</dbReference>
<proteinExistence type="predicted"/>
<dbReference type="PANTHER" id="PTHR11685">
    <property type="entry name" value="RBR FAMILY RING FINGER AND IBR DOMAIN-CONTAINING"/>
    <property type="match status" value="1"/>
</dbReference>
<evidence type="ECO:0000256" key="1">
    <source>
        <dbReference type="ARBA" id="ARBA00001798"/>
    </source>
</evidence>
<dbReference type="SMART" id="SM00647">
    <property type="entry name" value="IBR"/>
    <property type="match status" value="2"/>
</dbReference>
<evidence type="ECO:0000313" key="11">
    <source>
        <dbReference type="Proteomes" id="UP000827092"/>
    </source>
</evidence>
<comment type="catalytic activity">
    <reaction evidence="1">
        <text>[E2 ubiquitin-conjugating enzyme]-S-ubiquitinyl-L-cysteine + [acceptor protein]-L-lysine = [E2 ubiquitin-conjugating enzyme]-L-cysteine + [acceptor protein]-N(6)-ubiquitinyl-L-lysine.</text>
        <dbReference type="EC" id="2.3.2.31"/>
    </reaction>
</comment>
<evidence type="ECO:0000259" key="9">
    <source>
        <dbReference type="PROSITE" id="PS51873"/>
    </source>
</evidence>
<feature type="domain" description="RING-type" evidence="9">
    <location>
        <begin position="1"/>
        <end position="135"/>
    </location>
</feature>
<dbReference type="EMBL" id="JAFNEN010002097">
    <property type="protein sequence ID" value="KAG8173069.1"/>
    <property type="molecule type" value="Genomic_DNA"/>
</dbReference>
<keyword evidence="3" id="KW-0808">Transferase</keyword>
<accession>A0AAV6TNC1</accession>
<evidence type="ECO:0000256" key="6">
    <source>
        <dbReference type="ARBA" id="ARBA00022771"/>
    </source>
</evidence>
<dbReference type="InterPro" id="IPR031127">
    <property type="entry name" value="E3_UB_ligase_RBR"/>
</dbReference>
<evidence type="ECO:0000256" key="2">
    <source>
        <dbReference type="ARBA" id="ARBA00012251"/>
    </source>
</evidence>
<dbReference type="SUPFAM" id="SSF57850">
    <property type="entry name" value="RING/U-box"/>
    <property type="match status" value="2"/>
</dbReference>
<reference evidence="10 11" key="1">
    <citation type="journal article" date="2022" name="Nat. Ecol. Evol.">
        <title>A masculinizing supergene underlies an exaggerated male reproductive morph in a spider.</title>
        <authorList>
            <person name="Hendrickx F."/>
            <person name="De Corte Z."/>
            <person name="Sonet G."/>
            <person name="Van Belleghem S.M."/>
            <person name="Kostlbacher S."/>
            <person name="Vangestel C."/>
        </authorList>
    </citation>
    <scope>NUCLEOTIDE SEQUENCE [LARGE SCALE GENOMIC DNA]</scope>
    <source>
        <strain evidence="10">W744_W776</strain>
    </source>
</reference>
<organism evidence="10 11">
    <name type="scientific">Oedothorax gibbosus</name>
    <dbReference type="NCBI Taxonomy" id="931172"/>
    <lineage>
        <taxon>Eukaryota</taxon>
        <taxon>Metazoa</taxon>
        <taxon>Ecdysozoa</taxon>
        <taxon>Arthropoda</taxon>
        <taxon>Chelicerata</taxon>
        <taxon>Arachnida</taxon>
        <taxon>Araneae</taxon>
        <taxon>Araneomorphae</taxon>
        <taxon>Entelegynae</taxon>
        <taxon>Araneoidea</taxon>
        <taxon>Linyphiidae</taxon>
        <taxon>Erigoninae</taxon>
        <taxon>Oedothorax</taxon>
    </lineage>
</organism>
<keyword evidence="8" id="KW-0862">Zinc</keyword>
<dbReference type="Pfam" id="PF22191">
    <property type="entry name" value="IBR_1"/>
    <property type="match status" value="1"/>
</dbReference>
<dbReference type="AlphaFoldDB" id="A0AAV6TNC1"/>
<keyword evidence="4" id="KW-0479">Metal-binding</keyword>
<dbReference type="GO" id="GO:0061630">
    <property type="term" value="F:ubiquitin protein ligase activity"/>
    <property type="evidence" value="ECO:0007669"/>
    <property type="project" value="UniProtKB-EC"/>
</dbReference>
<evidence type="ECO:0000256" key="7">
    <source>
        <dbReference type="ARBA" id="ARBA00022786"/>
    </source>
</evidence>
<evidence type="ECO:0000256" key="8">
    <source>
        <dbReference type="ARBA" id="ARBA00022833"/>
    </source>
</evidence>
<dbReference type="GO" id="GO:0016567">
    <property type="term" value="P:protein ubiquitination"/>
    <property type="evidence" value="ECO:0007669"/>
    <property type="project" value="InterPro"/>
</dbReference>
<dbReference type="PROSITE" id="PS51873">
    <property type="entry name" value="TRIAD"/>
    <property type="match status" value="1"/>
</dbReference>
<dbReference type="Proteomes" id="UP000827092">
    <property type="component" value="Unassembled WGS sequence"/>
</dbReference>
<protein>
    <recommendedName>
        <fullName evidence="2">RBR-type E3 ubiquitin transferase</fullName>
        <ecNumber evidence="2">2.3.2.31</ecNumber>
    </recommendedName>
</protein>
<keyword evidence="5" id="KW-0677">Repeat</keyword>
<dbReference type="InterPro" id="IPR002867">
    <property type="entry name" value="IBR_dom"/>
</dbReference>
<gene>
    <name evidence="10" type="ORF">JTE90_023551</name>
</gene>
<name>A0AAV6TNC1_9ARAC</name>
<dbReference type="CDD" id="cd20335">
    <property type="entry name" value="BRcat_RBR"/>
    <property type="match status" value="1"/>
</dbReference>
<keyword evidence="11" id="KW-1185">Reference proteome</keyword>
<dbReference type="Gene3D" id="1.20.120.1750">
    <property type="match status" value="1"/>
</dbReference>
<dbReference type="EC" id="2.3.2.31" evidence="2"/>
<dbReference type="GO" id="GO:0008270">
    <property type="term" value="F:zinc ion binding"/>
    <property type="evidence" value="ECO:0007669"/>
    <property type="project" value="UniProtKB-KW"/>
</dbReference>